<dbReference type="AlphaFoldDB" id="A0A6A6SLV8"/>
<dbReference type="SUPFAM" id="SSF52499">
    <property type="entry name" value="Isochorismatase-like hydrolases"/>
    <property type="match status" value="1"/>
</dbReference>
<sequence>MMPVQIRRTALLLSDVQTQILARFPKETQASYLAHIQTLLTFFRAEISCARQQQTGTGDDLADVPLIIHHTLPFGLNGNAFVRPYNRLASGVRKLEAAGHFSATAADPHYPNYAIPAQLAPAKGWGSRDEILLGKLSPSCFSSSDLLKYLAARGIKHVVLVGLTTMGSILESAKTGADLDFHVVCPRERIIDDDVEVHEFLMNRVLPKFVDVVSIAYVPALGEEER</sequence>
<dbReference type="GO" id="GO:0016787">
    <property type="term" value="F:hydrolase activity"/>
    <property type="evidence" value="ECO:0007669"/>
    <property type="project" value="UniProtKB-KW"/>
</dbReference>
<accession>A0A6A6SLV8</accession>
<evidence type="ECO:0000259" key="3">
    <source>
        <dbReference type="Pfam" id="PF00857"/>
    </source>
</evidence>
<organism evidence="4 5">
    <name type="scientific">Lophiostoma macrostomum CBS 122681</name>
    <dbReference type="NCBI Taxonomy" id="1314788"/>
    <lineage>
        <taxon>Eukaryota</taxon>
        <taxon>Fungi</taxon>
        <taxon>Dikarya</taxon>
        <taxon>Ascomycota</taxon>
        <taxon>Pezizomycotina</taxon>
        <taxon>Dothideomycetes</taxon>
        <taxon>Pleosporomycetidae</taxon>
        <taxon>Pleosporales</taxon>
        <taxon>Lophiostomataceae</taxon>
        <taxon>Lophiostoma</taxon>
    </lineage>
</organism>
<dbReference type="InterPro" id="IPR036380">
    <property type="entry name" value="Isochorismatase-like_sf"/>
</dbReference>
<dbReference type="PANTHER" id="PTHR43540:SF1">
    <property type="entry name" value="ISOCHORISMATASE HYDROLASE"/>
    <property type="match status" value="1"/>
</dbReference>
<dbReference type="Pfam" id="PF00857">
    <property type="entry name" value="Isochorismatase"/>
    <property type="match status" value="1"/>
</dbReference>
<evidence type="ECO:0000313" key="4">
    <source>
        <dbReference type="EMBL" id="KAF2647957.1"/>
    </source>
</evidence>
<evidence type="ECO:0000256" key="1">
    <source>
        <dbReference type="ARBA" id="ARBA00006336"/>
    </source>
</evidence>
<dbReference type="InterPro" id="IPR050272">
    <property type="entry name" value="Isochorismatase-like_hydrls"/>
</dbReference>
<reference evidence="4" key="1">
    <citation type="journal article" date="2020" name="Stud. Mycol.">
        <title>101 Dothideomycetes genomes: a test case for predicting lifestyles and emergence of pathogens.</title>
        <authorList>
            <person name="Haridas S."/>
            <person name="Albert R."/>
            <person name="Binder M."/>
            <person name="Bloem J."/>
            <person name="Labutti K."/>
            <person name="Salamov A."/>
            <person name="Andreopoulos B."/>
            <person name="Baker S."/>
            <person name="Barry K."/>
            <person name="Bills G."/>
            <person name="Bluhm B."/>
            <person name="Cannon C."/>
            <person name="Castanera R."/>
            <person name="Culley D."/>
            <person name="Daum C."/>
            <person name="Ezra D."/>
            <person name="Gonzalez J."/>
            <person name="Henrissat B."/>
            <person name="Kuo A."/>
            <person name="Liang C."/>
            <person name="Lipzen A."/>
            <person name="Lutzoni F."/>
            <person name="Magnuson J."/>
            <person name="Mondo S."/>
            <person name="Nolan M."/>
            <person name="Ohm R."/>
            <person name="Pangilinan J."/>
            <person name="Park H.-J."/>
            <person name="Ramirez L."/>
            <person name="Alfaro M."/>
            <person name="Sun H."/>
            <person name="Tritt A."/>
            <person name="Yoshinaga Y."/>
            <person name="Zwiers L.-H."/>
            <person name="Turgeon B."/>
            <person name="Goodwin S."/>
            <person name="Spatafora J."/>
            <person name="Crous P."/>
            <person name="Grigoriev I."/>
        </authorList>
    </citation>
    <scope>NUCLEOTIDE SEQUENCE</scope>
    <source>
        <strain evidence="4">CBS 122681</strain>
    </source>
</reference>
<comment type="similarity">
    <text evidence="1">Belongs to the isochorismatase family.</text>
</comment>
<dbReference type="OrthoDB" id="1739143at2759"/>
<dbReference type="EMBL" id="MU004568">
    <property type="protein sequence ID" value="KAF2647957.1"/>
    <property type="molecule type" value="Genomic_DNA"/>
</dbReference>
<name>A0A6A6SLV8_9PLEO</name>
<dbReference type="InterPro" id="IPR000868">
    <property type="entry name" value="Isochorismatase-like_dom"/>
</dbReference>
<dbReference type="Proteomes" id="UP000799324">
    <property type="component" value="Unassembled WGS sequence"/>
</dbReference>
<keyword evidence="5" id="KW-1185">Reference proteome</keyword>
<proteinExistence type="inferred from homology"/>
<protein>
    <submittedName>
        <fullName evidence="4">Isochorismatase hydrolase</fullName>
    </submittedName>
</protein>
<feature type="domain" description="Isochorismatase-like" evidence="3">
    <location>
        <begin position="9"/>
        <end position="215"/>
    </location>
</feature>
<evidence type="ECO:0000256" key="2">
    <source>
        <dbReference type="ARBA" id="ARBA00022801"/>
    </source>
</evidence>
<evidence type="ECO:0000313" key="5">
    <source>
        <dbReference type="Proteomes" id="UP000799324"/>
    </source>
</evidence>
<dbReference type="Gene3D" id="3.40.50.850">
    <property type="entry name" value="Isochorismatase-like"/>
    <property type="match status" value="1"/>
</dbReference>
<dbReference type="PANTHER" id="PTHR43540">
    <property type="entry name" value="PEROXYUREIDOACRYLATE/UREIDOACRYLATE AMIDOHYDROLASE-RELATED"/>
    <property type="match status" value="1"/>
</dbReference>
<gene>
    <name evidence="4" type="ORF">K491DRAFT_708973</name>
</gene>
<keyword evidence="2 4" id="KW-0378">Hydrolase</keyword>